<feature type="domain" description="Methyltransferase regulatory" evidence="1">
    <location>
        <begin position="220"/>
        <end position="286"/>
    </location>
</feature>
<gene>
    <name evidence="2" type="ORF">SAMN05216552_104027</name>
</gene>
<evidence type="ECO:0000259" key="1">
    <source>
        <dbReference type="Pfam" id="PF10119"/>
    </source>
</evidence>
<sequence>MDRDQGYAAHAAGALQDPAHLSRACLLQGYEPVPTDRPFRYIALGRGQDSELSRAAAGHPHASFYAAACGAPGAGGDAAPRQAAPSNLTLLKTGLADLAPAMEGQPPFDFIVLRGDYDRLPPEGRRHVVDFIVRHLNPGGIVHVGYNALPGGSTGHPLQRLLLEYQAAHAEAAGGAAAAARRSVQALAGHGAAYFDSNPGMRALWEGLKDRSGDGLNRLEPLYFADVARAFAAAKLDFVGAATPPPAPALTAQQREFLDQAPDPVLRETLKDYLHNTAYRSDLFVRGARRMHPLRRRQWEERLGLTPADTHNNINRKVAHELE</sequence>
<protein>
    <submittedName>
        <fullName evidence="2">Predicted methyltransferase regulatory domain-containing protein</fullName>
    </submittedName>
</protein>
<keyword evidence="2" id="KW-0808">Transferase</keyword>
<dbReference type="GO" id="GO:0032259">
    <property type="term" value="P:methylation"/>
    <property type="evidence" value="ECO:0007669"/>
    <property type="project" value="UniProtKB-KW"/>
</dbReference>
<dbReference type="STRING" id="1035707.SAMN05216552_104027"/>
<keyword evidence="3" id="KW-1185">Reference proteome</keyword>
<keyword evidence="2" id="KW-0489">Methyltransferase</keyword>
<accession>A0A1I7LVY4</accession>
<dbReference type="OrthoDB" id="323463at2"/>
<dbReference type="RefSeq" id="WP_093559676.1">
    <property type="nucleotide sequence ID" value="NZ_FPBO01000040.1"/>
</dbReference>
<evidence type="ECO:0000313" key="2">
    <source>
        <dbReference type="EMBL" id="SFV13861.1"/>
    </source>
</evidence>
<dbReference type="GO" id="GO:0008168">
    <property type="term" value="F:methyltransferase activity"/>
    <property type="evidence" value="ECO:0007669"/>
    <property type="project" value="UniProtKB-KW"/>
</dbReference>
<evidence type="ECO:0000313" key="3">
    <source>
        <dbReference type="Proteomes" id="UP000199391"/>
    </source>
</evidence>
<dbReference type="AlphaFoldDB" id="A0A1I7LVY4"/>
<dbReference type="SUPFAM" id="SSF53335">
    <property type="entry name" value="S-adenosyl-L-methionine-dependent methyltransferases"/>
    <property type="match status" value="1"/>
</dbReference>
<name>A0A1I7LVY4_9BURK</name>
<reference evidence="3" key="1">
    <citation type="submission" date="2016-10" db="EMBL/GenBank/DDBJ databases">
        <authorList>
            <person name="Varghese N."/>
            <person name="Submissions S."/>
        </authorList>
    </citation>
    <scope>NUCLEOTIDE SEQUENCE [LARGE SCALE GENOMIC DNA]</scope>
    <source>
        <strain evidence="3">CGMCC 1.11014</strain>
    </source>
</reference>
<dbReference type="EMBL" id="FPBO01000040">
    <property type="protein sequence ID" value="SFV13861.1"/>
    <property type="molecule type" value="Genomic_DNA"/>
</dbReference>
<dbReference type="InterPro" id="IPR018773">
    <property type="entry name" value="MeTrfase_reg_dom_prd"/>
</dbReference>
<dbReference type="InterPro" id="IPR029063">
    <property type="entry name" value="SAM-dependent_MTases_sf"/>
</dbReference>
<proteinExistence type="predicted"/>
<dbReference type="Pfam" id="PF10119">
    <property type="entry name" value="MethyTransf_Reg"/>
    <property type="match status" value="1"/>
</dbReference>
<organism evidence="2 3">
    <name type="scientific">Pseudoduganella namucuonensis</name>
    <dbReference type="NCBI Taxonomy" id="1035707"/>
    <lineage>
        <taxon>Bacteria</taxon>
        <taxon>Pseudomonadati</taxon>
        <taxon>Pseudomonadota</taxon>
        <taxon>Betaproteobacteria</taxon>
        <taxon>Burkholderiales</taxon>
        <taxon>Oxalobacteraceae</taxon>
        <taxon>Telluria group</taxon>
        <taxon>Pseudoduganella</taxon>
    </lineage>
</organism>
<dbReference type="Proteomes" id="UP000199391">
    <property type="component" value="Unassembled WGS sequence"/>
</dbReference>